<dbReference type="AlphaFoldDB" id="A0A9W5VWD3"/>
<protein>
    <recommendedName>
        <fullName evidence="12">ABC3 transporter permease protein domain-containing protein</fullName>
    </recommendedName>
</protein>
<dbReference type="PANTHER" id="PTHR30572:SF9">
    <property type="entry name" value="ABC TRANSPORTER PERMEASE PROTEIN"/>
    <property type="match status" value="1"/>
</dbReference>
<feature type="domain" description="ABC3 transporter permease C-terminal" evidence="8">
    <location>
        <begin position="255"/>
        <end position="374"/>
    </location>
</feature>
<evidence type="ECO:0000313" key="11">
    <source>
        <dbReference type="Proteomes" id="UP000014387"/>
    </source>
</evidence>
<keyword evidence="3 7" id="KW-0812">Transmembrane</keyword>
<evidence type="ECO:0000256" key="5">
    <source>
        <dbReference type="ARBA" id="ARBA00023136"/>
    </source>
</evidence>
<evidence type="ECO:0000256" key="3">
    <source>
        <dbReference type="ARBA" id="ARBA00022692"/>
    </source>
</evidence>
<feature type="transmembrane region" description="Helical" evidence="7">
    <location>
        <begin position="292"/>
        <end position="314"/>
    </location>
</feature>
<comment type="similarity">
    <text evidence="6">Belongs to the ABC-4 integral membrane protein family.</text>
</comment>
<proteinExistence type="inferred from homology"/>
<evidence type="ECO:0000256" key="1">
    <source>
        <dbReference type="ARBA" id="ARBA00004651"/>
    </source>
</evidence>
<dbReference type="InterPro" id="IPR003838">
    <property type="entry name" value="ABC3_permease_C"/>
</dbReference>
<feature type="transmembrane region" description="Helical" evidence="7">
    <location>
        <begin position="21"/>
        <end position="42"/>
    </location>
</feature>
<evidence type="ECO:0000313" key="10">
    <source>
        <dbReference type="EMBL" id="EPD30862.1"/>
    </source>
</evidence>
<keyword evidence="4 7" id="KW-1133">Transmembrane helix</keyword>
<keyword evidence="2" id="KW-1003">Cell membrane</keyword>
<evidence type="ECO:0000259" key="9">
    <source>
        <dbReference type="Pfam" id="PF12704"/>
    </source>
</evidence>
<dbReference type="Proteomes" id="UP000014387">
    <property type="component" value="Unassembled WGS sequence"/>
</dbReference>
<comment type="caution">
    <text evidence="10">The sequence shown here is derived from an EMBL/GenBank/DDBJ whole genome shotgun (WGS) entry which is preliminary data.</text>
</comment>
<evidence type="ECO:0008006" key="12">
    <source>
        <dbReference type="Google" id="ProtNLM"/>
    </source>
</evidence>
<dbReference type="InterPro" id="IPR025857">
    <property type="entry name" value="MacB_PCD"/>
</dbReference>
<dbReference type="PANTHER" id="PTHR30572">
    <property type="entry name" value="MEMBRANE COMPONENT OF TRANSPORTER-RELATED"/>
    <property type="match status" value="1"/>
</dbReference>
<feature type="transmembrane region" description="Helical" evidence="7">
    <location>
        <begin position="348"/>
        <end position="370"/>
    </location>
</feature>
<evidence type="ECO:0000256" key="7">
    <source>
        <dbReference type="SAM" id="Phobius"/>
    </source>
</evidence>
<dbReference type="EMBL" id="AGWN01000001">
    <property type="protein sequence ID" value="EPD30862.1"/>
    <property type="molecule type" value="Genomic_DNA"/>
</dbReference>
<dbReference type="RefSeq" id="WP_016443974.1">
    <property type="nucleotide sequence ID" value="NZ_KE150266.1"/>
</dbReference>
<keyword evidence="11" id="KW-1185">Reference proteome</keyword>
<keyword evidence="5 7" id="KW-0472">Membrane</keyword>
<comment type="subcellular location">
    <subcellularLocation>
        <location evidence="1">Cell membrane</location>
        <topology evidence="1">Multi-pass membrane protein</topology>
    </subcellularLocation>
</comment>
<dbReference type="OrthoDB" id="4799354at2"/>
<dbReference type="InterPro" id="IPR050250">
    <property type="entry name" value="Macrolide_Exporter_MacB"/>
</dbReference>
<dbReference type="Pfam" id="PF12704">
    <property type="entry name" value="MacB_PCD"/>
    <property type="match status" value="1"/>
</dbReference>
<feature type="domain" description="MacB-like periplasmic core" evidence="9">
    <location>
        <begin position="19"/>
        <end position="211"/>
    </location>
</feature>
<dbReference type="GO" id="GO:0005886">
    <property type="term" value="C:plasma membrane"/>
    <property type="evidence" value="ECO:0007669"/>
    <property type="project" value="UniProtKB-SubCell"/>
</dbReference>
<evidence type="ECO:0000256" key="2">
    <source>
        <dbReference type="ARBA" id="ARBA00022475"/>
    </source>
</evidence>
<dbReference type="Pfam" id="PF02687">
    <property type="entry name" value="FtsX"/>
    <property type="match status" value="1"/>
</dbReference>
<reference evidence="10 11" key="1">
    <citation type="submission" date="2013-05" db="EMBL/GenBank/DDBJ databases">
        <title>The Genome Sequence of Actinomyces europaeus ACS-120-V-COL10B.</title>
        <authorList>
            <consortium name="The Broad Institute Genomics Platform"/>
            <person name="Earl A."/>
            <person name="Ward D."/>
            <person name="Feldgarden M."/>
            <person name="Gevers D."/>
            <person name="Saerens B."/>
            <person name="Vaneechoutte M."/>
            <person name="Walker B."/>
            <person name="Young S."/>
            <person name="Zeng Q."/>
            <person name="Gargeya S."/>
            <person name="Fitzgerald M."/>
            <person name="Haas B."/>
            <person name="Abouelleil A."/>
            <person name="Allen A.W."/>
            <person name="Alvarado L."/>
            <person name="Arachchi H.M."/>
            <person name="Berlin A.M."/>
            <person name="Chapman S.B."/>
            <person name="Gainer-Dewar J."/>
            <person name="Goldberg J."/>
            <person name="Griggs A."/>
            <person name="Gujja S."/>
            <person name="Hansen M."/>
            <person name="Howarth C."/>
            <person name="Imamovic A."/>
            <person name="Ireland A."/>
            <person name="Larimer J."/>
            <person name="McCowan C."/>
            <person name="Murphy C."/>
            <person name="Pearson M."/>
            <person name="Poon T.W."/>
            <person name="Priest M."/>
            <person name="Roberts A."/>
            <person name="Saif S."/>
            <person name="Shea T."/>
            <person name="Sisk P."/>
            <person name="Sykes S."/>
            <person name="Wortman J."/>
            <person name="Nusbaum C."/>
            <person name="Birren B."/>
        </authorList>
    </citation>
    <scope>NUCLEOTIDE SEQUENCE [LARGE SCALE GENOMIC DNA]</scope>
    <source>
        <strain evidence="10 11">ACS-120-V-Col10b</strain>
    </source>
</reference>
<evidence type="ECO:0000256" key="4">
    <source>
        <dbReference type="ARBA" id="ARBA00022989"/>
    </source>
</evidence>
<evidence type="ECO:0000259" key="8">
    <source>
        <dbReference type="Pfam" id="PF02687"/>
    </source>
</evidence>
<accession>A0A9W5VWD3</accession>
<name>A0A9W5VWD3_9ACTO</name>
<organism evidence="10 11">
    <name type="scientific">Gleimia europaea ACS-120-V-Col10b</name>
    <dbReference type="NCBI Taxonomy" id="883069"/>
    <lineage>
        <taxon>Bacteria</taxon>
        <taxon>Bacillati</taxon>
        <taxon>Actinomycetota</taxon>
        <taxon>Actinomycetes</taxon>
        <taxon>Actinomycetales</taxon>
        <taxon>Actinomycetaceae</taxon>
        <taxon>Gleimia</taxon>
    </lineage>
</organism>
<sequence>MQFWTQAGLAVKRHPKKSITLAAIIFVISAVFILQGIVSATVNTVTNAATERIAPGFTVTSTAGDFQEEAAQQLLDYDRLTGHNFVLHTAAEADRLGFVSVTGASDVSKLPTFAEEDAQIDEASLQKLQGSQSIILPELVAQQLNIKPGDKLKLGKDSSEVELEVAGVYKQDISGSKNPDMSVYASLETAQQLAGKTAVSSATYLTKAEDVEHAIKFAKEHATQGLEVASNTAGAANLLESVSGFATLLLRLLRVILASGGLILAFVLAFFVRSRIHEIGILLTIGFSKLRIFAQVVTELIMLTVPAFVVALIASEIAGHFLSAQILQSATDGQISAVPLSALSTSAIASFGGIIAIVLVALLIAIFPILRLPPKRILAKMS</sequence>
<dbReference type="GO" id="GO:0022857">
    <property type="term" value="F:transmembrane transporter activity"/>
    <property type="evidence" value="ECO:0007669"/>
    <property type="project" value="TreeGrafter"/>
</dbReference>
<feature type="transmembrane region" description="Helical" evidence="7">
    <location>
        <begin position="252"/>
        <end position="272"/>
    </location>
</feature>
<gene>
    <name evidence="10" type="ORF">HMPREF9238_00617</name>
</gene>
<evidence type="ECO:0000256" key="6">
    <source>
        <dbReference type="ARBA" id="ARBA00038076"/>
    </source>
</evidence>